<accession>A0A6V8LAB0</accession>
<keyword evidence="2" id="KW-1185">Reference proteome</keyword>
<evidence type="ECO:0000313" key="2">
    <source>
        <dbReference type="Proteomes" id="UP000482960"/>
    </source>
</evidence>
<organism evidence="1 2">
    <name type="scientific">Phytohabitans rumicis</name>
    <dbReference type="NCBI Taxonomy" id="1076125"/>
    <lineage>
        <taxon>Bacteria</taxon>
        <taxon>Bacillati</taxon>
        <taxon>Actinomycetota</taxon>
        <taxon>Actinomycetes</taxon>
        <taxon>Micromonosporales</taxon>
        <taxon>Micromonosporaceae</taxon>
    </lineage>
</organism>
<proteinExistence type="predicted"/>
<reference evidence="1 2" key="2">
    <citation type="submission" date="2020-03" db="EMBL/GenBank/DDBJ databases">
        <authorList>
            <person name="Ichikawa N."/>
            <person name="Kimura A."/>
            <person name="Kitahashi Y."/>
            <person name="Uohara A."/>
        </authorList>
    </citation>
    <scope>NUCLEOTIDE SEQUENCE [LARGE SCALE GENOMIC DNA]</scope>
    <source>
        <strain evidence="1 2">NBRC 108638</strain>
    </source>
</reference>
<name>A0A6V8LAB0_9ACTN</name>
<dbReference type="AlphaFoldDB" id="A0A6V8LAB0"/>
<dbReference type="EMBL" id="BLPG01000001">
    <property type="protein sequence ID" value="GFJ93284.1"/>
    <property type="molecule type" value="Genomic_DNA"/>
</dbReference>
<protein>
    <submittedName>
        <fullName evidence="1">Uncharacterized protein</fullName>
    </submittedName>
</protein>
<sequence length="125" mass="14062">MRVLDRELDAAIEFRTAADRLWRTASSADVANHMLSNAEGNRNEESIQAHRERWSEAAEARGDAFRKAEAVFAVIDLLLPATSKAARDYLDLCDQEDHRTSKQTEREAAKAAFDDALWAALKTTR</sequence>
<reference evidence="1 2" key="1">
    <citation type="submission" date="2020-03" db="EMBL/GenBank/DDBJ databases">
        <title>Whole genome shotgun sequence of Phytohabitans rumicis NBRC 108638.</title>
        <authorList>
            <person name="Komaki H."/>
            <person name="Tamura T."/>
        </authorList>
    </citation>
    <scope>NUCLEOTIDE SEQUENCE [LARGE SCALE GENOMIC DNA]</scope>
    <source>
        <strain evidence="1 2">NBRC 108638</strain>
    </source>
</reference>
<evidence type="ECO:0000313" key="1">
    <source>
        <dbReference type="EMBL" id="GFJ93284.1"/>
    </source>
</evidence>
<gene>
    <name evidence="1" type="ORF">Prum_069260</name>
</gene>
<dbReference type="RefSeq" id="WP_173079951.1">
    <property type="nucleotide sequence ID" value="NZ_BAABJB010000053.1"/>
</dbReference>
<comment type="caution">
    <text evidence="1">The sequence shown here is derived from an EMBL/GenBank/DDBJ whole genome shotgun (WGS) entry which is preliminary data.</text>
</comment>
<dbReference type="Proteomes" id="UP000482960">
    <property type="component" value="Unassembled WGS sequence"/>
</dbReference>